<evidence type="ECO:0000313" key="2">
    <source>
        <dbReference type="EMBL" id="MDB7085897.1"/>
    </source>
</evidence>
<reference evidence="2" key="1">
    <citation type="submission" date="2023-01" db="EMBL/GenBank/DDBJ databases">
        <title>Human gut microbiome strain richness.</title>
        <authorList>
            <person name="Chen-Liaw A."/>
        </authorList>
    </citation>
    <scope>NUCLEOTIDE SEQUENCE</scope>
    <source>
        <strain evidence="2">1001217st2_G6_1001217B_191108</strain>
    </source>
</reference>
<dbReference type="EMBL" id="JAQLKE010000061">
    <property type="protein sequence ID" value="MDB7085897.1"/>
    <property type="molecule type" value="Genomic_DNA"/>
</dbReference>
<keyword evidence="1" id="KW-0472">Membrane</keyword>
<dbReference type="RefSeq" id="WP_272019365.1">
    <property type="nucleotide sequence ID" value="NZ_JAQLKE010000061.1"/>
</dbReference>
<proteinExistence type="predicted"/>
<comment type="caution">
    <text evidence="2">The sequence shown here is derived from an EMBL/GenBank/DDBJ whole genome shotgun (WGS) entry which is preliminary data.</text>
</comment>
<protein>
    <submittedName>
        <fullName evidence="2">Uncharacterized protein</fullName>
    </submittedName>
</protein>
<dbReference type="Proteomes" id="UP001211987">
    <property type="component" value="Unassembled WGS sequence"/>
</dbReference>
<gene>
    <name evidence="2" type="ORF">PM738_19145</name>
</gene>
<dbReference type="AlphaFoldDB" id="A0AB35IUQ8"/>
<evidence type="ECO:0000256" key="1">
    <source>
        <dbReference type="SAM" id="Phobius"/>
    </source>
</evidence>
<sequence length="239" mass="28561">MKKKLIIASLCVIVFIIGGIYLFNNQKSTYIMTVGNLKIAKEEVEMITNDMKSKTQNNLMNTYNINSKDFKWSKRYGDKKAIDYLLDDVVNEIKYVKTIQYIAKDLKIIDDFDYDLFLDMLNEENEQRENKVKNNEVVYGLESYTEQQYYDYYNNNLYLDIQAKLIDNKTVKVTEKDIQETYKENKDYFNNESFDLVKEYVENLCYEKEVEEYVKGKEAMLDFQNDKEILKKIVQENLE</sequence>
<feature type="transmembrane region" description="Helical" evidence="1">
    <location>
        <begin position="5"/>
        <end position="23"/>
    </location>
</feature>
<accession>A0AB35IUQ8</accession>
<name>A0AB35IUQ8_9FIRM</name>
<organism evidence="2 3">
    <name type="scientific">Thomasclavelia ramosa</name>
    <dbReference type="NCBI Taxonomy" id="1547"/>
    <lineage>
        <taxon>Bacteria</taxon>
        <taxon>Bacillati</taxon>
        <taxon>Bacillota</taxon>
        <taxon>Erysipelotrichia</taxon>
        <taxon>Erysipelotrichales</taxon>
        <taxon>Coprobacillaceae</taxon>
        <taxon>Thomasclavelia</taxon>
    </lineage>
</organism>
<evidence type="ECO:0000313" key="3">
    <source>
        <dbReference type="Proteomes" id="UP001211987"/>
    </source>
</evidence>
<keyword evidence="1" id="KW-1133">Transmembrane helix</keyword>
<keyword evidence="1" id="KW-0812">Transmembrane</keyword>